<comment type="subcellular location">
    <subcellularLocation>
        <location evidence="1">Cell membrane</location>
        <topology evidence="1">Multi-pass membrane protein</topology>
    </subcellularLocation>
</comment>
<keyword evidence="5 7" id="KW-1133">Transmembrane helix</keyword>
<evidence type="ECO:0000256" key="6">
    <source>
        <dbReference type="ARBA" id="ARBA00023136"/>
    </source>
</evidence>
<gene>
    <name evidence="8" type="ORF">DEO68_06010</name>
</gene>
<reference evidence="8" key="1">
    <citation type="journal article" date="2018" name="Nat. Biotechnol.">
        <title>A standardized bacterial taxonomy based on genome phylogeny substantially revises the tree of life.</title>
        <authorList>
            <person name="Parks D.H."/>
            <person name="Chuvochina M."/>
            <person name="Waite D.W."/>
            <person name="Rinke C."/>
            <person name="Skarshewski A."/>
            <person name="Chaumeil P.A."/>
            <person name="Hugenholtz P."/>
        </authorList>
    </citation>
    <scope>NUCLEOTIDE SEQUENCE [LARGE SCALE GENOMIC DNA]</scope>
    <source>
        <strain evidence="8">UBA11284</strain>
    </source>
</reference>
<evidence type="ECO:0000256" key="2">
    <source>
        <dbReference type="ARBA" id="ARBA00011006"/>
    </source>
</evidence>
<feature type="transmembrane region" description="Helical" evidence="7">
    <location>
        <begin position="58"/>
        <end position="80"/>
    </location>
</feature>
<feature type="transmembrane region" description="Helical" evidence="7">
    <location>
        <begin position="27"/>
        <end position="46"/>
    </location>
</feature>
<dbReference type="Pfam" id="PF04226">
    <property type="entry name" value="Transgly_assoc"/>
    <property type="match status" value="1"/>
</dbReference>
<accession>A0A3D0KED8</accession>
<protein>
    <submittedName>
        <fullName evidence="8">GlsB/YeaQ/YmgE family stress response membrane protein</fullName>
    </submittedName>
</protein>
<keyword evidence="3" id="KW-1003">Cell membrane</keyword>
<dbReference type="EMBL" id="DOTR01000032">
    <property type="protein sequence ID" value="HCA01735.1"/>
    <property type="molecule type" value="Genomic_DNA"/>
</dbReference>
<comment type="similarity">
    <text evidence="2">Belongs to the UPF0410 family.</text>
</comment>
<comment type="caution">
    <text evidence="8">The sequence shown here is derived from an EMBL/GenBank/DDBJ whole genome shotgun (WGS) entry which is preliminary data.</text>
</comment>
<dbReference type="GO" id="GO:0005886">
    <property type="term" value="C:plasma membrane"/>
    <property type="evidence" value="ECO:0007669"/>
    <property type="project" value="UniProtKB-SubCell"/>
</dbReference>
<proteinExistence type="inferred from homology"/>
<dbReference type="InterPro" id="IPR007341">
    <property type="entry name" value="Transgly_assoc"/>
</dbReference>
<name>A0A3D0KED8_9GAMM</name>
<evidence type="ECO:0000256" key="1">
    <source>
        <dbReference type="ARBA" id="ARBA00004651"/>
    </source>
</evidence>
<dbReference type="PANTHER" id="PTHR33884:SF3">
    <property type="entry name" value="UPF0410 PROTEIN YMGE"/>
    <property type="match status" value="1"/>
</dbReference>
<dbReference type="AlphaFoldDB" id="A0A3D0KED8"/>
<evidence type="ECO:0000313" key="8">
    <source>
        <dbReference type="EMBL" id="HCA01735.1"/>
    </source>
</evidence>
<organism evidence="8">
    <name type="scientific">Halomonas campaniensis</name>
    <dbReference type="NCBI Taxonomy" id="213554"/>
    <lineage>
        <taxon>Bacteria</taxon>
        <taxon>Pseudomonadati</taxon>
        <taxon>Pseudomonadota</taxon>
        <taxon>Gammaproteobacteria</taxon>
        <taxon>Oceanospirillales</taxon>
        <taxon>Halomonadaceae</taxon>
        <taxon>Halomonas</taxon>
    </lineage>
</organism>
<dbReference type="PANTHER" id="PTHR33884">
    <property type="entry name" value="UPF0410 PROTEIN YMGE"/>
    <property type="match status" value="1"/>
</dbReference>
<evidence type="ECO:0000256" key="3">
    <source>
        <dbReference type="ARBA" id="ARBA00022475"/>
    </source>
</evidence>
<evidence type="ECO:0000256" key="4">
    <source>
        <dbReference type="ARBA" id="ARBA00022692"/>
    </source>
</evidence>
<evidence type="ECO:0000256" key="5">
    <source>
        <dbReference type="ARBA" id="ARBA00022989"/>
    </source>
</evidence>
<keyword evidence="4 7" id="KW-0812">Transmembrane</keyword>
<evidence type="ECO:0000256" key="7">
    <source>
        <dbReference type="SAM" id="Phobius"/>
    </source>
</evidence>
<sequence>MGFLAWILFGLIAGVIAKMIMPGKDPGGLIITILLGVAGAFVGGWIGSFVGLGTMGDFSFGSFGTAIVGALVLLFGYRMIKK</sequence>
<keyword evidence="6 7" id="KW-0472">Membrane</keyword>